<name>A0A2A2J1W2_9BILA</name>
<reference evidence="1 2" key="1">
    <citation type="journal article" date="2017" name="Curr. Biol.">
        <title>Genome architecture and evolution of a unichromosomal asexual nematode.</title>
        <authorList>
            <person name="Fradin H."/>
            <person name="Zegar C."/>
            <person name="Gutwein M."/>
            <person name="Lucas J."/>
            <person name="Kovtun M."/>
            <person name="Corcoran D."/>
            <person name="Baugh L.R."/>
            <person name="Kiontke K."/>
            <person name="Gunsalus K."/>
            <person name="Fitch D.H."/>
            <person name="Piano F."/>
        </authorList>
    </citation>
    <scope>NUCLEOTIDE SEQUENCE [LARGE SCALE GENOMIC DNA]</scope>
    <source>
        <strain evidence="1">PF1309</strain>
    </source>
</reference>
<gene>
    <name evidence="1" type="ORF">WR25_27123</name>
</gene>
<keyword evidence="2" id="KW-1185">Reference proteome</keyword>
<evidence type="ECO:0000313" key="1">
    <source>
        <dbReference type="EMBL" id="PAV55746.1"/>
    </source>
</evidence>
<organism evidence="1 2">
    <name type="scientific">Diploscapter pachys</name>
    <dbReference type="NCBI Taxonomy" id="2018661"/>
    <lineage>
        <taxon>Eukaryota</taxon>
        <taxon>Metazoa</taxon>
        <taxon>Ecdysozoa</taxon>
        <taxon>Nematoda</taxon>
        <taxon>Chromadorea</taxon>
        <taxon>Rhabditida</taxon>
        <taxon>Rhabditina</taxon>
        <taxon>Rhabditomorpha</taxon>
        <taxon>Rhabditoidea</taxon>
        <taxon>Rhabditidae</taxon>
        <taxon>Diploscapter</taxon>
    </lineage>
</organism>
<accession>A0A2A2J1W2</accession>
<comment type="caution">
    <text evidence="1">The sequence shown here is derived from an EMBL/GenBank/DDBJ whole genome shotgun (WGS) entry which is preliminary data.</text>
</comment>
<protein>
    <submittedName>
        <fullName evidence="1">Uncharacterized protein</fullName>
    </submittedName>
</protein>
<evidence type="ECO:0000313" key="2">
    <source>
        <dbReference type="Proteomes" id="UP000218231"/>
    </source>
</evidence>
<dbReference type="Proteomes" id="UP000218231">
    <property type="component" value="Unassembled WGS sequence"/>
</dbReference>
<dbReference type="AlphaFoldDB" id="A0A2A2J1W2"/>
<dbReference type="EMBL" id="LIAE01010754">
    <property type="protein sequence ID" value="PAV55741.1"/>
    <property type="molecule type" value="Genomic_DNA"/>
</dbReference>
<sequence length="420" mass="44539">MVKSADPAYKCGALTLNSIGGSVTTDTSGGKCTKNVKCQDGFTNVHVVKNGQCSETPITKTGTGATFTCQGDKYVYTDGSTTYNVDQVICVKDICIGCTVTDDSKMVKSADPAYKCGALTLNSVGGSVTTDTSGGKCTKNVKCQDGFTNVHVVKNGQCVETPITKTGTGATFTCQGDKYVYTDGSTTYNVDQVICVQDICAGCKISDDAIVENVNPSFDCNGLMLNSIGGSVTTDTSGGKCTKNVVCESGFTNVYVVNNGQCIKTAIEKTDDCATFTCQDDKYVYSKNGQIVYDKVNKVICVKPLCSDTTKKVGIQLIIDMSGSIGKDCPTVATFSEKLGCTLLGAIPNLIIGATTFNGPKNNPKIDSTSIPMANYYDANSNCTTTWQNKFNNWNDKCSDYTPTYPAIKEAKETLDVSIV</sequence>
<dbReference type="EMBL" id="LIAE01010754">
    <property type="protein sequence ID" value="PAV55746.1"/>
    <property type="molecule type" value="Genomic_DNA"/>
</dbReference>
<proteinExistence type="predicted"/>